<dbReference type="GO" id="GO:0055085">
    <property type="term" value="P:transmembrane transport"/>
    <property type="evidence" value="ECO:0007669"/>
    <property type="project" value="UniProtKB-ARBA"/>
</dbReference>
<name>A0AAP3XPM4_9PROT</name>
<dbReference type="SUPFAM" id="SSF52540">
    <property type="entry name" value="P-loop containing nucleoside triphosphate hydrolases"/>
    <property type="match status" value="2"/>
</dbReference>
<dbReference type="InterPro" id="IPR017871">
    <property type="entry name" value="ABC_transporter-like_CS"/>
</dbReference>
<feature type="domain" description="ABC transporter" evidence="7">
    <location>
        <begin position="278"/>
        <end position="530"/>
    </location>
</feature>
<evidence type="ECO:0000256" key="3">
    <source>
        <dbReference type="ARBA" id="ARBA00022448"/>
    </source>
</evidence>
<dbReference type="NCBIfam" id="NF008453">
    <property type="entry name" value="PRK11308.1"/>
    <property type="match status" value="2"/>
</dbReference>
<dbReference type="GO" id="GO:0005886">
    <property type="term" value="C:plasma membrane"/>
    <property type="evidence" value="ECO:0007669"/>
    <property type="project" value="UniProtKB-SubCell"/>
</dbReference>
<evidence type="ECO:0000256" key="5">
    <source>
        <dbReference type="ARBA" id="ARBA00022840"/>
    </source>
</evidence>
<accession>A0AAP3XPM4</accession>
<dbReference type="Pfam" id="PF08352">
    <property type="entry name" value="oligo_HPY"/>
    <property type="match status" value="2"/>
</dbReference>
<dbReference type="SMART" id="SM00382">
    <property type="entry name" value="AAA"/>
    <property type="match status" value="2"/>
</dbReference>
<dbReference type="CDD" id="cd03257">
    <property type="entry name" value="ABC_NikE_OppD_transporters"/>
    <property type="match status" value="2"/>
</dbReference>
<dbReference type="Proteomes" id="UP001301140">
    <property type="component" value="Unassembled WGS sequence"/>
</dbReference>
<dbReference type="Pfam" id="PF00005">
    <property type="entry name" value="ABC_tran"/>
    <property type="match status" value="2"/>
</dbReference>
<dbReference type="InterPro" id="IPR027417">
    <property type="entry name" value="P-loop_NTPase"/>
</dbReference>
<dbReference type="InterPro" id="IPR003439">
    <property type="entry name" value="ABC_transporter-like_ATP-bd"/>
</dbReference>
<dbReference type="Gene3D" id="3.40.50.300">
    <property type="entry name" value="P-loop containing nucleotide triphosphate hydrolases"/>
    <property type="match status" value="2"/>
</dbReference>
<proteinExistence type="inferred from homology"/>
<dbReference type="PROSITE" id="PS00211">
    <property type="entry name" value="ABC_TRANSPORTER_1"/>
    <property type="match status" value="2"/>
</dbReference>
<reference evidence="8 9" key="1">
    <citation type="submission" date="2023-03" db="EMBL/GenBank/DDBJ databases">
        <title>YIM 152171 draft genome.</title>
        <authorList>
            <person name="Yang Z."/>
        </authorList>
    </citation>
    <scope>NUCLEOTIDE SEQUENCE [LARGE SCALE GENOMIC DNA]</scope>
    <source>
        <strain evidence="8 9">YIM 152171</strain>
    </source>
</reference>
<evidence type="ECO:0000313" key="8">
    <source>
        <dbReference type="EMBL" id="MDF1585433.1"/>
    </source>
</evidence>
<dbReference type="RefSeq" id="WP_327787851.1">
    <property type="nucleotide sequence ID" value="NZ_JARGEQ010000019.1"/>
</dbReference>
<dbReference type="InterPro" id="IPR050319">
    <property type="entry name" value="ABC_transp_ATP-bind"/>
</dbReference>
<protein>
    <submittedName>
        <fullName evidence="8">ABC transporter ATP-binding protein</fullName>
    </submittedName>
</protein>
<dbReference type="InterPro" id="IPR003593">
    <property type="entry name" value="AAA+_ATPase"/>
</dbReference>
<dbReference type="GO" id="GO:0005524">
    <property type="term" value="F:ATP binding"/>
    <property type="evidence" value="ECO:0007669"/>
    <property type="project" value="UniProtKB-KW"/>
</dbReference>
<dbReference type="NCBIfam" id="NF007739">
    <property type="entry name" value="PRK10419.1"/>
    <property type="match status" value="2"/>
</dbReference>
<dbReference type="InterPro" id="IPR013563">
    <property type="entry name" value="Oligopep_ABC_C"/>
</dbReference>
<keyword evidence="4" id="KW-0547">Nucleotide-binding</keyword>
<dbReference type="AlphaFoldDB" id="A0AAP3XPM4"/>
<evidence type="ECO:0000256" key="2">
    <source>
        <dbReference type="ARBA" id="ARBA00005417"/>
    </source>
</evidence>
<evidence type="ECO:0000313" key="9">
    <source>
        <dbReference type="Proteomes" id="UP001301140"/>
    </source>
</evidence>
<keyword evidence="3" id="KW-0813">Transport</keyword>
<keyword evidence="5 8" id="KW-0067">ATP-binding</keyword>
<feature type="domain" description="ABC transporter" evidence="7">
    <location>
        <begin position="6"/>
        <end position="257"/>
    </location>
</feature>
<dbReference type="EMBL" id="JARGEQ010000019">
    <property type="protein sequence ID" value="MDF1585433.1"/>
    <property type="molecule type" value="Genomic_DNA"/>
</dbReference>
<gene>
    <name evidence="8" type="ORF">PZ740_03425</name>
</gene>
<evidence type="ECO:0000259" key="7">
    <source>
        <dbReference type="PROSITE" id="PS50893"/>
    </source>
</evidence>
<dbReference type="PANTHER" id="PTHR43776">
    <property type="entry name" value="TRANSPORT ATP-BINDING PROTEIN"/>
    <property type="match status" value="1"/>
</dbReference>
<dbReference type="PANTHER" id="PTHR43776:SF7">
    <property type="entry name" value="D,D-DIPEPTIDE TRANSPORT ATP-BINDING PROTEIN DDPF-RELATED"/>
    <property type="match status" value="1"/>
</dbReference>
<organism evidence="8 9">
    <name type="scientific">Marinimicrococcus flavescens</name>
    <dbReference type="NCBI Taxonomy" id="3031815"/>
    <lineage>
        <taxon>Bacteria</taxon>
        <taxon>Pseudomonadati</taxon>
        <taxon>Pseudomonadota</taxon>
        <taxon>Alphaproteobacteria</taxon>
        <taxon>Geminicoccales</taxon>
        <taxon>Geminicoccaceae</taxon>
        <taxon>Marinimicrococcus</taxon>
    </lineage>
</organism>
<dbReference type="GO" id="GO:0015833">
    <property type="term" value="P:peptide transport"/>
    <property type="evidence" value="ECO:0007669"/>
    <property type="project" value="InterPro"/>
</dbReference>
<comment type="similarity">
    <text evidence="2">Belongs to the ABC transporter superfamily.</text>
</comment>
<sequence>MSGHLLEVTDLAIRFGTTGGGVQAVDGISFHLDRGETLAILGESGSGKSVSASAIMAILDCPPGRIARGSILFEGRDLLSLPESERRRLNGERIAMIFQDTLAHLNPVYSVGWQIAETLQAHKGLSAREARAEAVRLMESVGIPEPASRANDYPHQFSGGQRQRLMIAMAMALKPALLVADEPTTALDVTVQAQILDLLREARDSTAMGMLLITHDLGVVADIADRVAVMYQGRIVETGPVREVLGNPQHSYTQRLLSAVPGREPPPARPPVADLPVFEARELTKHFPITGGLFRRPTGEAVRAVDGVSLTLRRGETLGIVGESGSGKSTLARMLLRLEEPTSGAILFEGKDVSSLAGPELLSFRRRVQVVFQDPFASLDPRMRVAEIIAEPWTIHRDVLPRARWNARIAELLSLVGLRPEHAARYPHQFSGGQRQRIAIARALALEPEIVICDEAVSALDVSIQAQILALLDQLQRAMGLAYLFIAHDLPVVRQIADRVAVMQRGRIVEQGPCEEVFERPQHPYTRALLAASPVPDPDAQAERRKARRELAGV</sequence>
<evidence type="ECO:0000256" key="4">
    <source>
        <dbReference type="ARBA" id="ARBA00022741"/>
    </source>
</evidence>
<dbReference type="GO" id="GO:0016887">
    <property type="term" value="F:ATP hydrolysis activity"/>
    <property type="evidence" value="ECO:0007669"/>
    <property type="project" value="InterPro"/>
</dbReference>
<comment type="caution">
    <text evidence="8">The sequence shown here is derived from an EMBL/GenBank/DDBJ whole genome shotgun (WGS) entry which is preliminary data.</text>
</comment>
<dbReference type="PROSITE" id="PS50893">
    <property type="entry name" value="ABC_TRANSPORTER_2"/>
    <property type="match status" value="2"/>
</dbReference>
<evidence type="ECO:0000256" key="6">
    <source>
        <dbReference type="SAM" id="MobiDB-lite"/>
    </source>
</evidence>
<feature type="compositionally biased region" description="Basic and acidic residues" evidence="6">
    <location>
        <begin position="541"/>
        <end position="554"/>
    </location>
</feature>
<evidence type="ECO:0000256" key="1">
    <source>
        <dbReference type="ARBA" id="ARBA00004417"/>
    </source>
</evidence>
<comment type="subcellular location">
    <subcellularLocation>
        <location evidence="1">Cell inner membrane</location>
        <topology evidence="1">Peripheral membrane protein</topology>
    </subcellularLocation>
</comment>
<dbReference type="FunFam" id="3.40.50.300:FF:000016">
    <property type="entry name" value="Oligopeptide ABC transporter ATP-binding component"/>
    <property type="match status" value="2"/>
</dbReference>
<feature type="region of interest" description="Disordered" evidence="6">
    <location>
        <begin position="531"/>
        <end position="554"/>
    </location>
</feature>
<keyword evidence="9" id="KW-1185">Reference proteome</keyword>